<comment type="caution">
    <text evidence="1">The sequence shown here is derived from an EMBL/GenBank/DDBJ whole genome shotgun (WGS) entry which is preliminary data.</text>
</comment>
<dbReference type="AlphaFoldDB" id="A0A4C1WCD2"/>
<dbReference type="EMBL" id="BGZK01000510">
    <property type="protein sequence ID" value="GBP47797.1"/>
    <property type="molecule type" value="Genomic_DNA"/>
</dbReference>
<reference evidence="1 2" key="1">
    <citation type="journal article" date="2019" name="Commun. Biol.">
        <title>The bagworm genome reveals a unique fibroin gene that provides high tensile strength.</title>
        <authorList>
            <person name="Kono N."/>
            <person name="Nakamura H."/>
            <person name="Ohtoshi R."/>
            <person name="Tomita M."/>
            <person name="Numata K."/>
            <person name="Arakawa K."/>
        </authorList>
    </citation>
    <scope>NUCLEOTIDE SEQUENCE [LARGE SCALE GENOMIC DNA]</scope>
</reference>
<protein>
    <submittedName>
        <fullName evidence="1">Uncharacterized protein</fullName>
    </submittedName>
</protein>
<gene>
    <name evidence="1" type="ORF">EVAR_79645_1</name>
</gene>
<keyword evidence="2" id="KW-1185">Reference proteome</keyword>
<proteinExistence type="predicted"/>
<evidence type="ECO:0000313" key="1">
    <source>
        <dbReference type="EMBL" id="GBP47797.1"/>
    </source>
</evidence>
<organism evidence="1 2">
    <name type="scientific">Eumeta variegata</name>
    <name type="common">Bagworm moth</name>
    <name type="synonym">Eumeta japonica</name>
    <dbReference type="NCBI Taxonomy" id="151549"/>
    <lineage>
        <taxon>Eukaryota</taxon>
        <taxon>Metazoa</taxon>
        <taxon>Ecdysozoa</taxon>
        <taxon>Arthropoda</taxon>
        <taxon>Hexapoda</taxon>
        <taxon>Insecta</taxon>
        <taxon>Pterygota</taxon>
        <taxon>Neoptera</taxon>
        <taxon>Endopterygota</taxon>
        <taxon>Lepidoptera</taxon>
        <taxon>Glossata</taxon>
        <taxon>Ditrysia</taxon>
        <taxon>Tineoidea</taxon>
        <taxon>Psychidae</taxon>
        <taxon>Oiketicinae</taxon>
        <taxon>Eumeta</taxon>
    </lineage>
</organism>
<accession>A0A4C1WCD2</accession>
<dbReference type="Proteomes" id="UP000299102">
    <property type="component" value="Unassembled WGS sequence"/>
</dbReference>
<sequence>MMTNLIWSSDESSRDTECFHTVLRVPSDVVGVMLAYVSSFSPCLCFRVSSDRSTRDLSHMNNVKIVTLDVTVRPVSPRAASAARAIYSRREVFIDDICTWRRDMIEQPVQTTSETSNNFSRKQVLTTSADRHRRSCLRTRTLTNICMKLFTPAVKITCRRLP</sequence>
<evidence type="ECO:0000313" key="2">
    <source>
        <dbReference type="Proteomes" id="UP000299102"/>
    </source>
</evidence>
<name>A0A4C1WCD2_EUMVA</name>